<comment type="caution">
    <text evidence="8">The sequence shown here is derived from an EMBL/GenBank/DDBJ whole genome shotgun (WGS) entry which is preliminary data.</text>
</comment>
<keyword evidence="1" id="KW-1003">Cell membrane</keyword>
<dbReference type="Proteomes" id="UP000646365">
    <property type="component" value="Unassembled WGS sequence"/>
</dbReference>
<evidence type="ECO:0000256" key="5">
    <source>
        <dbReference type="SAM" id="MobiDB-lite"/>
    </source>
</evidence>
<evidence type="ECO:0000313" key="9">
    <source>
        <dbReference type="Proteomes" id="UP000646365"/>
    </source>
</evidence>
<gene>
    <name evidence="8" type="ORF">GCM10011611_55390</name>
</gene>
<dbReference type="EMBL" id="BMJQ01000018">
    <property type="protein sequence ID" value="GGF41868.1"/>
    <property type="molecule type" value="Genomic_DNA"/>
</dbReference>
<organism evidence="8 9">
    <name type="scientific">Aliidongia dinghuensis</name>
    <dbReference type="NCBI Taxonomy" id="1867774"/>
    <lineage>
        <taxon>Bacteria</taxon>
        <taxon>Pseudomonadati</taxon>
        <taxon>Pseudomonadota</taxon>
        <taxon>Alphaproteobacteria</taxon>
        <taxon>Rhodospirillales</taxon>
        <taxon>Dongiaceae</taxon>
        <taxon>Aliidongia</taxon>
    </lineage>
</organism>
<evidence type="ECO:0000256" key="1">
    <source>
        <dbReference type="ARBA" id="ARBA00022475"/>
    </source>
</evidence>
<evidence type="ECO:0000259" key="7">
    <source>
        <dbReference type="Pfam" id="PF06305"/>
    </source>
</evidence>
<feature type="region of interest" description="Disordered" evidence="5">
    <location>
        <begin position="83"/>
        <end position="120"/>
    </location>
</feature>
<dbReference type="Pfam" id="PF06305">
    <property type="entry name" value="LapA_dom"/>
    <property type="match status" value="1"/>
</dbReference>
<evidence type="ECO:0000256" key="2">
    <source>
        <dbReference type="ARBA" id="ARBA00022692"/>
    </source>
</evidence>
<name>A0A8J2YZQ8_9PROT</name>
<evidence type="ECO:0000256" key="6">
    <source>
        <dbReference type="SAM" id="Phobius"/>
    </source>
</evidence>
<proteinExistence type="predicted"/>
<feature type="domain" description="Lipopolysaccharide assembly protein A" evidence="7">
    <location>
        <begin position="23"/>
        <end position="86"/>
    </location>
</feature>
<reference evidence="8" key="2">
    <citation type="submission" date="2020-09" db="EMBL/GenBank/DDBJ databases">
        <authorList>
            <person name="Sun Q."/>
            <person name="Zhou Y."/>
        </authorList>
    </citation>
    <scope>NUCLEOTIDE SEQUENCE</scope>
    <source>
        <strain evidence="8">CGMCC 1.15725</strain>
    </source>
</reference>
<feature type="compositionally biased region" description="Pro residues" evidence="5">
    <location>
        <begin position="91"/>
        <end position="104"/>
    </location>
</feature>
<dbReference type="AlphaFoldDB" id="A0A8J2YZQ8"/>
<dbReference type="InterPro" id="IPR010445">
    <property type="entry name" value="LapA_dom"/>
</dbReference>
<evidence type="ECO:0000313" key="8">
    <source>
        <dbReference type="EMBL" id="GGF41868.1"/>
    </source>
</evidence>
<dbReference type="PROSITE" id="PS51257">
    <property type="entry name" value="PROKAR_LIPOPROTEIN"/>
    <property type="match status" value="1"/>
</dbReference>
<dbReference type="RefSeq" id="WP_189051417.1">
    <property type="nucleotide sequence ID" value="NZ_BMJQ01000018.1"/>
</dbReference>
<keyword evidence="9" id="KW-1185">Reference proteome</keyword>
<keyword evidence="4 6" id="KW-0472">Membrane</keyword>
<evidence type="ECO:0000256" key="4">
    <source>
        <dbReference type="ARBA" id="ARBA00023136"/>
    </source>
</evidence>
<dbReference type="GO" id="GO:0005886">
    <property type="term" value="C:plasma membrane"/>
    <property type="evidence" value="ECO:0007669"/>
    <property type="project" value="InterPro"/>
</dbReference>
<sequence>MRYIYWGLTAFVAIVIACFAVSNRTVVDLEFWPLPFAVSLQLYLVVLGALLIGFLVGWLIGWAGGLPARRARRRQARRIAELERELGRPSPANPAPANPAPANPAPANTSTGGKPLVSAG</sequence>
<accession>A0A8J2YZQ8</accession>
<keyword evidence="3 6" id="KW-1133">Transmembrane helix</keyword>
<protein>
    <recommendedName>
        <fullName evidence="7">Lipopolysaccharide assembly protein A domain-containing protein</fullName>
    </recommendedName>
</protein>
<reference evidence="8" key="1">
    <citation type="journal article" date="2014" name="Int. J. Syst. Evol. Microbiol.">
        <title>Complete genome sequence of Corynebacterium casei LMG S-19264T (=DSM 44701T), isolated from a smear-ripened cheese.</title>
        <authorList>
            <consortium name="US DOE Joint Genome Institute (JGI-PGF)"/>
            <person name="Walter F."/>
            <person name="Albersmeier A."/>
            <person name="Kalinowski J."/>
            <person name="Ruckert C."/>
        </authorList>
    </citation>
    <scope>NUCLEOTIDE SEQUENCE</scope>
    <source>
        <strain evidence="8">CGMCC 1.15725</strain>
    </source>
</reference>
<feature type="transmembrane region" description="Helical" evidence="6">
    <location>
        <begin position="40"/>
        <end position="68"/>
    </location>
</feature>
<keyword evidence="2 6" id="KW-0812">Transmembrane</keyword>
<evidence type="ECO:0000256" key="3">
    <source>
        <dbReference type="ARBA" id="ARBA00022989"/>
    </source>
</evidence>